<dbReference type="OrthoDB" id="5432325at2"/>
<dbReference type="Proteomes" id="UP000250163">
    <property type="component" value="Chromosome MORIYA"/>
</dbReference>
<protein>
    <submittedName>
        <fullName evidence="2">General secretion pathway protein B</fullName>
    </submittedName>
</protein>
<reference evidence="3" key="1">
    <citation type="submission" date="2018-05" db="EMBL/GenBank/DDBJ databases">
        <authorList>
            <person name="Cea G.-C."/>
            <person name="William W."/>
        </authorList>
    </citation>
    <scope>NUCLEOTIDE SEQUENCE [LARGE SCALE GENOMIC DNA]</scope>
    <source>
        <strain evidence="3">DB21MT 5</strain>
    </source>
</reference>
<dbReference type="Pfam" id="PF16537">
    <property type="entry name" value="T2SSB"/>
    <property type="match status" value="1"/>
</dbReference>
<sequence length="229" mass="24888">MNFVVGKTLIIFSISVSFASVLWSPVLLAMGNVNNSIDVVRAVSVGVEQTDPLIILKLPDIEFAYPLSVIRIPVTSVSASYSENNLPVLIVSGSKPAVPAGQPSELLTMNAELANEQVSPELLAKFNRALTATSDNDNISVNAVAESYNAVPLAELPQYLRAQIPDINYSSHIYSSNAKSRSVRLNNRDLREGSWLSDDVEILEILQNEVIMRVGVQSFSLQALSDWSA</sequence>
<dbReference type="InterPro" id="IPR032389">
    <property type="entry name" value="GspB_C"/>
</dbReference>
<keyword evidence="3" id="KW-1185">Reference proteome</keyword>
<feature type="domain" description="Type II secretion system protein GspB C-terminal" evidence="1">
    <location>
        <begin position="164"/>
        <end position="223"/>
    </location>
</feature>
<gene>
    <name evidence="2" type="ORF">MORIYA_2463</name>
</gene>
<dbReference type="GO" id="GO:0015627">
    <property type="term" value="C:type II protein secretion system complex"/>
    <property type="evidence" value="ECO:0007669"/>
    <property type="project" value="InterPro"/>
</dbReference>
<evidence type="ECO:0000259" key="1">
    <source>
        <dbReference type="Pfam" id="PF16537"/>
    </source>
</evidence>
<dbReference type="AlphaFoldDB" id="A0A330LQM0"/>
<name>A0A330LQM0_9GAMM</name>
<evidence type="ECO:0000313" key="3">
    <source>
        <dbReference type="Proteomes" id="UP000250163"/>
    </source>
</evidence>
<proteinExistence type="predicted"/>
<evidence type="ECO:0000313" key="2">
    <source>
        <dbReference type="EMBL" id="SQD78939.1"/>
    </source>
</evidence>
<dbReference type="EMBL" id="LS483250">
    <property type="protein sequence ID" value="SQD78939.1"/>
    <property type="molecule type" value="Genomic_DNA"/>
</dbReference>
<accession>A0A330LQM0</accession>
<organism evidence="2 3">
    <name type="scientific">Moritella yayanosii</name>
    <dbReference type="NCBI Taxonomy" id="69539"/>
    <lineage>
        <taxon>Bacteria</taxon>
        <taxon>Pseudomonadati</taxon>
        <taxon>Pseudomonadota</taxon>
        <taxon>Gammaproteobacteria</taxon>
        <taxon>Alteromonadales</taxon>
        <taxon>Moritellaceae</taxon>
        <taxon>Moritella</taxon>
    </lineage>
</organism>
<dbReference type="KEGG" id="mya:MORIYA_2463"/>
<dbReference type="RefSeq" id="WP_112715312.1">
    <property type="nucleotide sequence ID" value="NZ_LS483250.1"/>
</dbReference>